<comment type="caution">
    <text evidence="1">The sequence shown here is derived from an EMBL/GenBank/DDBJ whole genome shotgun (WGS) entry which is preliminary data.</text>
</comment>
<organism evidence="1 2">
    <name type="scientific">Venturia nashicola</name>
    <dbReference type="NCBI Taxonomy" id="86259"/>
    <lineage>
        <taxon>Eukaryota</taxon>
        <taxon>Fungi</taxon>
        <taxon>Dikarya</taxon>
        <taxon>Ascomycota</taxon>
        <taxon>Pezizomycotina</taxon>
        <taxon>Dothideomycetes</taxon>
        <taxon>Pleosporomycetidae</taxon>
        <taxon>Venturiales</taxon>
        <taxon>Venturiaceae</taxon>
        <taxon>Venturia</taxon>
    </lineage>
</organism>
<evidence type="ECO:0000313" key="2">
    <source>
        <dbReference type="Proteomes" id="UP000298493"/>
    </source>
</evidence>
<evidence type="ECO:0000313" key="1">
    <source>
        <dbReference type="EMBL" id="TID17743.1"/>
    </source>
</evidence>
<keyword evidence="2" id="KW-1185">Reference proteome</keyword>
<dbReference type="AlphaFoldDB" id="A0A4Z1P6Q5"/>
<gene>
    <name evidence="1" type="ORF">E6O75_ATG10388</name>
</gene>
<dbReference type="EMBL" id="SNSC02000015">
    <property type="protein sequence ID" value="TID17743.1"/>
    <property type="molecule type" value="Genomic_DNA"/>
</dbReference>
<protein>
    <submittedName>
        <fullName evidence="1">Uncharacterized protein</fullName>
    </submittedName>
</protein>
<proteinExistence type="predicted"/>
<name>A0A4Z1P6Q5_9PEZI</name>
<dbReference type="Proteomes" id="UP000298493">
    <property type="component" value="Unassembled WGS sequence"/>
</dbReference>
<sequence>MDDFEAANRRAIAERLNDENITNLIIRCTGQPLAYEPGSPYYHYRYEHEALWVDPPFRRGYEPITWRIIDPQDFQAMENALKGNFIDNSDGPLDPETFIRLHRMMKLWAYYRMFYMDIVAAEMPWKNPGPGGWKWWSTKEGREGRKIIRRKIKYYILIFAWDWILAKRRDFAWLVVFLPKFIDAVKGQTATKAAKEMAVKMAENQAAVSSG</sequence>
<reference evidence="1 2" key="1">
    <citation type="submission" date="2019-04" db="EMBL/GenBank/DDBJ databases">
        <title>High contiguity whole genome sequence and gene annotation resource for two Venturia nashicola isolates.</title>
        <authorList>
            <person name="Prokchorchik M."/>
            <person name="Won K."/>
            <person name="Lee Y."/>
            <person name="Choi E.D."/>
            <person name="Segonzac C."/>
            <person name="Sohn K.H."/>
        </authorList>
    </citation>
    <scope>NUCLEOTIDE SEQUENCE [LARGE SCALE GENOMIC DNA]</scope>
    <source>
        <strain evidence="1 2">PRI2</strain>
    </source>
</reference>
<accession>A0A4Z1P6Q5</accession>